<comment type="caution">
    <text evidence="1">The sequence shown here is derived from an EMBL/GenBank/DDBJ whole genome shotgun (WGS) entry which is preliminary data.</text>
</comment>
<dbReference type="RefSeq" id="WP_379316606.1">
    <property type="nucleotide sequence ID" value="NZ_JBHTLM010000002.1"/>
</dbReference>
<gene>
    <name evidence="1" type="ORF">ACFQ3W_03370</name>
</gene>
<sequence length="77" mass="8987">MRKEGCCLYYSRKRPITDLPEEMTTIWSCTNEKCNGWMRDNFVFSAQPVCAQCNSFMVKVEKMLPILTNTSPNQEKN</sequence>
<dbReference type="Pfam" id="PF14169">
    <property type="entry name" value="YdjO"/>
    <property type="match status" value="1"/>
</dbReference>
<accession>A0ABW3RS87</accession>
<dbReference type="Proteomes" id="UP001597262">
    <property type="component" value="Unassembled WGS sequence"/>
</dbReference>
<protein>
    <submittedName>
        <fullName evidence="1">Cold-shock protein</fullName>
    </submittedName>
</protein>
<evidence type="ECO:0000313" key="2">
    <source>
        <dbReference type="Proteomes" id="UP001597262"/>
    </source>
</evidence>
<proteinExistence type="predicted"/>
<reference evidence="2" key="1">
    <citation type="journal article" date="2019" name="Int. J. Syst. Evol. Microbiol.">
        <title>The Global Catalogue of Microorganisms (GCM) 10K type strain sequencing project: providing services to taxonomists for standard genome sequencing and annotation.</title>
        <authorList>
            <consortium name="The Broad Institute Genomics Platform"/>
            <consortium name="The Broad Institute Genome Sequencing Center for Infectious Disease"/>
            <person name="Wu L."/>
            <person name="Ma J."/>
        </authorList>
    </citation>
    <scope>NUCLEOTIDE SEQUENCE [LARGE SCALE GENOMIC DNA]</scope>
    <source>
        <strain evidence="2">CCUG 59189</strain>
    </source>
</reference>
<dbReference type="EMBL" id="JBHTLM010000002">
    <property type="protein sequence ID" value="MFD1175339.1"/>
    <property type="molecule type" value="Genomic_DNA"/>
</dbReference>
<keyword evidence="2" id="KW-1185">Reference proteome</keyword>
<evidence type="ECO:0000313" key="1">
    <source>
        <dbReference type="EMBL" id="MFD1175339.1"/>
    </source>
</evidence>
<dbReference type="InterPro" id="IPR025916">
    <property type="entry name" value="YdjO"/>
</dbReference>
<organism evidence="1 2">
    <name type="scientific">Paenibacillus puldeungensis</name>
    <dbReference type="NCBI Taxonomy" id="696536"/>
    <lineage>
        <taxon>Bacteria</taxon>
        <taxon>Bacillati</taxon>
        <taxon>Bacillota</taxon>
        <taxon>Bacilli</taxon>
        <taxon>Bacillales</taxon>
        <taxon>Paenibacillaceae</taxon>
        <taxon>Paenibacillus</taxon>
    </lineage>
</organism>
<name>A0ABW3RS87_9BACL</name>